<dbReference type="InterPro" id="IPR020992">
    <property type="entry name" value="Tail_Prtase_C"/>
</dbReference>
<dbReference type="InterPro" id="IPR004447">
    <property type="entry name" value="Peptidase_S41A"/>
</dbReference>
<dbReference type="PANTHER" id="PTHR32060:SF22">
    <property type="entry name" value="CARBOXYL-TERMINAL-PROCESSING PEPTIDASE 3, CHLOROPLASTIC"/>
    <property type="match status" value="1"/>
</dbReference>
<feature type="signal peptide" evidence="7">
    <location>
        <begin position="1"/>
        <end position="22"/>
    </location>
</feature>
<dbReference type="Gene3D" id="2.30.42.10">
    <property type="match status" value="1"/>
</dbReference>
<dbReference type="GO" id="GO:0008236">
    <property type="term" value="F:serine-type peptidase activity"/>
    <property type="evidence" value="ECO:0007669"/>
    <property type="project" value="UniProtKB-KW"/>
</dbReference>
<dbReference type="SMART" id="SM00228">
    <property type="entry name" value="PDZ"/>
    <property type="match status" value="1"/>
</dbReference>
<keyword evidence="2 5" id="KW-0645">Protease</keyword>
<evidence type="ECO:0000256" key="2">
    <source>
        <dbReference type="ARBA" id="ARBA00022670"/>
    </source>
</evidence>
<evidence type="ECO:0000256" key="6">
    <source>
        <dbReference type="SAM" id="MobiDB-lite"/>
    </source>
</evidence>
<dbReference type="Pfam" id="PF17804">
    <property type="entry name" value="TSP_NTD"/>
    <property type="match status" value="1"/>
</dbReference>
<keyword evidence="10" id="KW-1185">Reference proteome</keyword>
<dbReference type="NCBIfam" id="TIGR00225">
    <property type="entry name" value="prc"/>
    <property type="match status" value="1"/>
</dbReference>
<dbReference type="InterPro" id="IPR036034">
    <property type="entry name" value="PDZ_sf"/>
</dbReference>
<evidence type="ECO:0000256" key="5">
    <source>
        <dbReference type="RuleBase" id="RU004404"/>
    </source>
</evidence>
<dbReference type="CDD" id="cd06782">
    <property type="entry name" value="cpPDZ_CPP-like"/>
    <property type="match status" value="1"/>
</dbReference>
<dbReference type="RefSeq" id="WP_070124666.1">
    <property type="nucleotide sequence ID" value="NZ_MDHN01000014.1"/>
</dbReference>
<dbReference type="STRING" id="1656094.BFC18_08125"/>
<proteinExistence type="inferred from homology"/>
<feature type="chain" id="PRO_5009209717" evidence="7">
    <location>
        <begin position="23"/>
        <end position="683"/>
    </location>
</feature>
<evidence type="ECO:0000256" key="7">
    <source>
        <dbReference type="SAM" id="SignalP"/>
    </source>
</evidence>
<evidence type="ECO:0000256" key="3">
    <source>
        <dbReference type="ARBA" id="ARBA00022801"/>
    </source>
</evidence>
<protein>
    <submittedName>
        <fullName evidence="9">C-terminal processing peptidase</fullName>
    </submittedName>
</protein>
<evidence type="ECO:0000313" key="10">
    <source>
        <dbReference type="Proteomes" id="UP000175691"/>
    </source>
</evidence>
<dbReference type="GO" id="GO:0006508">
    <property type="term" value="P:proteolysis"/>
    <property type="evidence" value="ECO:0007669"/>
    <property type="project" value="UniProtKB-KW"/>
</dbReference>
<dbReference type="AlphaFoldDB" id="A0A1E7ZDA8"/>
<feature type="region of interest" description="Disordered" evidence="6">
    <location>
        <begin position="618"/>
        <end position="648"/>
    </location>
</feature>
<feature type="compositionally biased region" description="Basic and acidic residues" evidence="6">
    <location>
        <begin position="618"/>
        <end position="642"/>
    </location>
</feature>
<gene>
    <name evidence="9" type="ORF">BFC18_08125</name>
</gene>
<dbReference type="Gene3D" id="3.90.226.10">
    <property type="entry name" value="2-enoyl-CoA Hydratase, Chain A, domain 1"/>
    <property type="match status" value="1"/>
</dbReference>
<dbReference type="PANTHER" id="PTHR32060">
    <property type="entry name" value="TAIL-SPECIFIC PROTEASE"/>
    <property type="match status" value="1"/>
</dbReference>
<dbReference type="EMBL" id="MDHN01000014">
    <property type="protein sequence ID" value="OFC71432.1"/>
    <property type="molecule type" value="Genomic_DNA"/>
</dbReference>
<dbReference type="SUPFAM" id="SSF50156">
    <property type="entry name" value="PDZ domain-like"/>
    <property type="match status" value="1"/>
</dbReference>
<keyword evidence="3 5" id="KW-0378">Hydrolase</keyword>
<evidence type="ECO:0000259" key="8">
    <source>
        <dbReference type="PROSITE" id="PS50106"/>
    </source>
</evidence>
<dbReference type="InterPro" id="IPR029045">
    <property type="entry name" value="ClpP/crotonase-like_dom_sf"/>
</dbReference>
<dbReference type="GO" id="GO:0007165">
    <property type="term" value="P:signal transduction"/>
    <property type="evidence" value="ECO:0007669"/>
    <property type="project" value="TreeGrafter"/>
</dbReference>
<dbReference type="FunFam" id="3.90.226.10:FF:000090">
    <property type="entry name" value="Tail-specific protease"/>
    <property type="match status" value="1"/>
</dbReference>
<dbReference type="GO" id="GO:0004175">
    <property type="term" value="F:endopeptidase activity"/>
    <property type="evidence" value="ECO:0007669"/>
    <property type="project" value="TreeGrafter"/>
</dbReference>
<dbReference type="OrthoDB" id="9812068at2"/>
<dbReference type="InterPro" id="IPR040573">
    <property type="entry name" value="TSP_N"/>
</dbReference>
<keyword evidence="4 5" id="KW-0720">Serine protease</keyword>
<reference evidence="9 10" key="1">
    <citation type="submission" date="2016-08" db="EMBL/GenBank/DDBJ databases">
        <authorList>
            <person name="Seilhamer J.J."/>
        </authorList>
    </citation>
    <scope>NUCLEOTIDE SEQUENCE [LARGE SCALE GENOMIC DNA]</scope>
    <source>
        <strain evidence="9 10">KCTC 42603</strain>
    </source>
</reference>
<dbReference type="Gene3D" id="3.30.750.44">
    <property type="match status" value="1"/>
</dbReference>
<comment type="caution">
    <text evidence="9">The sequence shown here is derived from an EMBL/GenBank/DDBJ whole genome shotgun (WGS) entry which is preliminary data.</text>
</comment>
<evidence type="ECO:0000256" key="1">
    <source>
        <dbReference type="ARBA" id="ARBA00009179"/>
    </source>
</evidence>
<dbReference type="InterPro" id="IPR001478">
    <property type="entry name" value="PDZ"/>
</dbReference>
<keyword evidence="7" id="KW-0732">Signal</keyword>
<dbReference type="SUPFAM" id="SSF52096">
    <property type="entry name" value="ClpP/crotonase"/>
    <property type="match status" value="1"/>
</dbReference>
<dbReference type="GO" id="GO:0030288">
    <property type="term" value="C:outer membrane-bounded periplasmic space"/>
    <property type="evidence" value="ECO:0007669"/>
    <property type="project" value="TreeGrafter"/>
</dbReference>
<accession>A0A1E7ZDA8</accession>
<sequence length="683" mass="76680">MKELLRISIASAFLTVGVGAGATTTTEQADDTLPVLEQETQHSVAAKRVGALFTRAHYKEIALDDALSEKIYDRFLRSLDSNKQVLLQSDIDDFAKYRDAFDEALARGNLSVAYDMYNVSAKRRVERFEYALSLLDEEFDFEKEGDKFYYDREEASWPANETELNELWRQRVKYDALNLIMADKTWEEAKDLLTKRYQRAIKRLQQAESEDVFQTVMNSFARSVEAHTSYLSPRNADRFQMEMNLSFEGIGAVLQSEDDFTVIKSIVPGGPADKSNALKPEDKIIGVAQDDEEFVDVVGWRLDEVVDLIKGPKGSTVRLQVQKGASDSKSMAVVSMTRDKIKLEDRAAKGEVYEPETGPYAGEKLGVITIPSFYNNLSVDVKKELDTLKAQDVKGIIVDLRGNGGGSLTEATLLTGLFIEKGPVVQIRYGEGKVSVNRDTDGLVTYDGPLTVLVDRYSASASEIFAAAMQDYSRALIVGEQTFGKGTVQQHRGLGRIYDLYENPLGSVQFTIAKFYRIDGGSTQHKGVVPDIKYPSPIDPADWGESQEENALPWDSIDRANYTTFGDSQSALDVLAAKHSARVMKDPEFIYLAEDIDEYKKNKDKEFISLVKSEREAKKDEAREHDLKRANERLARMGKEPVESLDDLPEDLEELDPFLDEAANITYDMLDTGKYAIHQQKTQ</sequence>
<evidence type="ECO:0000256" key="4">
    <source>
        <dbReference type="ARBA" id="ARBA00022825"/>
    </source>
</evidence>
<dbReference type="Pfam" id="PF11818">
    <property type="entry name" value="DUF3340"/>
    <property type="match status" value="1"/>
</dbReference>
<dbReference type="Proteomes" id="UP000175691">
    <property type="component" value="Unassembled WGS sequence"/>
</dbReference>
<organism evidence="9 10">
    <name type="scientific">Alteromonas confluentis</name>
    <dbReference type="NCBI Taxonomy" id="1656094"/>
    <lineage>
        <taxon>Bacteria</taxon>
        <taxon>Pseudomonadati</taxon>
        <taxon>Pseudomonadota</taxon>
        <taxon>Gammaproteobacteria</taxon>
        <taxon>Alteromonadales</taxon>
        <taxon>Alteromonadaceae</taxon>
        <taxon>Alteromonas/Salinimonas group</taxon>
        <taxon>Alteromonas</taxon>
    </lineage>
</organism>
<feature type="domain" description="PDZ" evidence="8">
    <location>
        <begin position="240"/>
        <end position="310"/>
    </location>
</feature>
<dbReference type="SMART" id="SM00245">
    <property type="entry name" value="TSPc"/>
    <property type="match status" value="1"/>
</dbReference>
<name>A0A1E7ZDA8_9ALTE</name>
<dbReference type="PROSITE" id="PS50106">
    <property type="entry name" value="PDZ"/>
    <property type="match status" value="1"/>
</dbReference>
<dbReference type="InterPro" id="IPR005151">
    <property type="entry name" value="Tail-specific_protease"/>
</dbReference>
<evidence type="ECO:0000313" key="9">
    <source>
        <dbReference type="EMBL" id="OFC71432.1"/>
    </source>
</evidence>
<comment type="similarity">
    <text evidence="1 5">Belongs to the peptidase S41A family.</text>
</comment>
<dbReference type="NCBIfam" id="NF008388">
    <property type="entry name" value="PRK11186.1"/>
    <property type="match status" value="1"/>
</dbReference>
<dbReference type="CDD" id="cd07560">
    <property type="entry name" value="Peptidase_S41_CPP"/>
    <property type="match status" value="1"/>
</dbReference>
<dbReference type="Pfam" id="PF03572">
    <property type="entry name" value="Peptidase_S41"/>
    <property type="match status" value="1"/>
</dbReference>
<dbReference type="Pfam" id="PF00595">
    <property type="entry name" value="PDZ"/>
    <property type="match status" value="1"/>
</dbReference>